<evidence type="ECO:0000313" key="3">
    <source>
        <dbReference type="Proteomes" id="UP000299102"/>
    </source>
</evidence>
<reference evidence="2 3" key="1">
    <citation type="journal article" date="2019" name="Commun. Biol.">
        <title>The bagworm genome reveals a unique fibroin gene that provides high tensile strength.</title>
        <authorList>
            <person name="Kono N."/>
            <person name="Nakamura H."/>
            <person name="Ohtoshi R."/>
            <person name="Tomita M."/>
            <person name="Numata K."/>
            <person name="Arakawa K."/>
        </authorList>
    </citation>
    <scope>NUCLEOTIDE SEQUENCE [LARGE SCALE GENOMIC DNA]</scope>
</reference>
<dbReference type="Proteomes" id="UP000299102">
    <property type="component" value="Unassembled WGS sequence"/>
</dbReference>
<evidence type="ECO:0000313" key="2">
    <source>
        <dbReference type="EMBL" id="GBP60939.1"/>
    </source>
</evidence>
<evidence type="ECO:0000256" key="1">
    <source>
        <dbReference type="SAM" id="MobiDB-lite"/>
    </source>
</evidence>
<feature type="compositionally biased region" description="Basic residues" evidence="1">
    <location>
        <begin position="17"/>
        <end position="28"/>
    </location>
</feature>
<feature type="region of interest" description="Disordered" evidence="1">
    <location>
        <begin position="1"/>
        <end position="28"/>
    </location>
</feature>
<keyword evidence="3" id="KW-1185">Reference proteome</keyword>
<comment type="caution">
    <text evidence="2">The sequence shown here is derived from an EMBL/GenBank/DDBJ whole genome shotgun (WGS) entry which is preliminary data.</text>
</comment>
<dbReference type="EMBL" id="BGZK01000800">
    <property type="protein sequence ID" value="GBP60939.1"/>
    <property type="molecule type" value="Genomic_DNA"/>
</dbReference>
<organism evidence="2 3">
    <name type="scientific">Eumeta variegata</name>
    <name type="common">Bagworm moth</name>
    <name type="synonym">Eumeta japonica</name>
    <dbReference type="NCBI Taxonomy" id="151549"/>
    <lineage>
        <taxon>Eukaryota</taxon>
        <taxon>Metazoa</taxon>
        <taxon>Ecdysozoa</taxon>
        <taxon>Arthropoda</taxon>
        <taxon>Hexapoda</taxon>
        <taxon>Insecta</taxon>
        <taxon>Pterygota</taxon>
        <taxon>Neoptera</taxon>
        <taxon>Endopterygota</taxon>
        <taxon>Lepidoptera</taxon>
        <taxon>Glossata</taxon>
        <taxon>Ditrysia</taxon>
        <taxon>Tineoidea</taxon>
        <taxon>Psychidae</taxon>
        <taxon>Oiketicinae</taxon>
        <taxon>Eumeta</taxon>
    </lineage>
</organism>
<dbReference type="AlphaFoldDB" id="A0A4C1XF58"/>
<gene>
    <name evidence="2" type="ORF">EVAR_51502_1</name>
</gene>
<protein>
    <submittedName>
        <fullName evidence="2">Uncharacterized protein</fullName>
    </submittedName>
</protein>
<name>A0A4C1XF58_EUMVA</name>
<sequence>MPRELCNNEQEKETIKAVRHRSSRRPRRARRALMNRLSAHLAGPPAARRPSFSYIAADGDDYILHIHELPAKRN</sequence>
<accession>A0A4C1XF58</accession>
<proteinExistence type="predicted"/>